<dbReference type="PANTHER" id="PTHR12966">
    <property type="entry name" value="NADH DEHYDROGENASE UBIQUINONE 1 ALPHA SUBCOMPLEX SUBUNIT 13"/>
    <property type="match status" value="1"/>
</dbReference>
<dbReference type="Proteomes" id="UP001219933">
    <property type="component" value="Chromosome 2"/>
</dbReference>
<evidence type="ECO:0000256" key="8">
    <source>
        <dbReference type="ARBA" id="ARBA00022989"/>
    </source>
</evidence>
<evidence type="ECO:0000256" key="7">
    <source>
        <dbReference type="ARBA" id="ARBA00022982"/>
    </source>
</evidence>
<comment type="function">
    <text evidence="11">Complex I functions in the transfer of electrons from NADH to the respiratory chain. Accessory subunit of the mitochondrial membrane respiratory chain NADH dehydrogenase (Complex I), that is believed not to be involved in catalysis.</text>
</comment>
<evidence type="ECO:0000313" key="13">
    <source>
        <dbReference type="Proteomes" id="UP001219933"/>
    </source>
</evidence>
<keyword evidence="4 11" id="KW-0679">Respiratory chain</keyword>
<evidence type="ECO:0000256" key="1">
    <source>
        <dbReference type="ARBA" id="ARBA00004298"/>
    </source>
</evidence>
<dbReference type="GO" id="GO:0005743">
    <property type="term" value="C:mitochondrial inner membrane"/>
    <property type="evidence" value="ECO:0007669"/>
    <property type="project" value="UniProtKB-SubCell"/>
</dbReference>
<evidence type="ECO:0000256" key="10">
    <source>
        <dbReference type="ARBA" id="ARBA00023136"/>
    </source>
</evidence>
<evidence type="ECO:0000256" key="5">
    <source>
        <dbReference type="ARBA" id="ARBA00022692"/>
    </source>
</evidence>
<evidence type="ECO:0000313" key="12">
    <source>
        <dbReference type="EMBL" id="WFD34436.1"/>
    </source>
</evidence>
<keyword evidence="10 11" id="KW-0472">Membrane</keyword>
<dbReference type="GO" id="GO:0045271">
    <property type="term" value="C:respiratory chain complex I"/>
    <property type="evidence" value="ECO:0007669"/>
    <property type="project" value="UniProtKB-UniRule"/>
</dbReference>
<sequence length="119" mass="13714">MHRDLPPKGGYAPIRYKRNLPAKGPSGFTLLAGIVAMSAFGFYRVGQHNSEKRELKRENMWNRINLAPLLLAEADRDTYRREQAQLAREREVMKDVPGWEAGKSVYNTKRYTPSNYVVM</sequence>
<protein>
    <recommendedName>
        <fullName evidence="11">NADH dehydrogenase [ubiquinone] 1 alpha subcomplex subunit 13</fullName>
    </recommendedName>
</protein>
<evidence type="ECO:0000256" key="2">
    <source>
        <dbReference type="ARBA" id="ARBA00007312"/>
    </source>
</evidence>
<reference evidence="12" key="1">
    <citation type="submission" date="2023-03" db="EMBL/GenBank/DDBJ databases">
        <title>Mating type loci evolution in Malassezia.</title>
        <authorList>
            <person name="Coelho M.A."/>
        </authorList>
    </citation>
    <scope>NUCLEOTIDE SEQUENCE</scope>
    <source>
        <strain evidence="12">CBS 11721</strain>
    </source>
</reference>
<evidence type="ECO:0000256" key="4">
    <source>
        <dbReference type="ARBA" id="ARBA00022660"/>
    </source>
</evidence>
<dbReference type="EMBL" id="CP119878">
    <property type="protein sequence ID" value="WFD34436.1"/>
    <property type="molecule type" value="Genomic_DNA"/>
</dbReference>
<dbReference type="InterPro" id="IPR009346">
    <property type="entry name" value="GRIM-19"/>
</dbReference>
<proteinExistence type="inferred from homology"/>
<feature type="transmembrane region" description="Helical" evidence="11">
    <location>
        <begin position="27"/>
        <end position="46"/>
    </location>
</feature>
<organism evidence="12 13">
    <name type="scientific">Malassezia cuniculi</name>
    <dbReference type="NCBI Taxonomy" id="948313"/>
    <lineage>
        <taxon>Eukaryota</taxon>
        <taxon>Fungi</taxon>
        <taxon>Dikarya</taxon>
        <taxon>Basidiomycota</taxon>
        <taxon>Ustilaginomycotina</taxon>
        <taxon>Malasseziomycetes</taxon>
        <taxon>Malasseziales</taxon>
        <taxon>Malasseziaceae</taxon>
        <taxon>Malassezia</taxon>
    </lineage>
</organism>
<evidence type="ECO:0000256" key="9">
    <source>
        <dbReference type="ARBA" id="ARBA00023128"/>
    </source>
</evidence>
<keyword evidence="13" id="KW-1185">Reference proteome</keyword>
<dbReference type="AlphaFoldDB" id="A0AAF0EU51"/>
<dbReference type="PANTHER" id="PTHR12966:SF0">
    <property type="entry name" value="NADH DEHYDROGENASE [UBIQUINONE] 1 ALPHA SUBCOMPLEX SUBUNIT 13"/>
    <property type="match status" value="1"/>
</dbReference>
<keyword evidence="9 11" id="KW-0496">Mitochondrion</keyword>
<name>A0AAF0EU51_9BASI</name>
<evidence type="ECO:0000256" key="11">
    <source>
        <dbReference type="RuleBase" id="RU368034"/>
    </source>
</evidence>
<comment type="similarity">
    <text evidence="2 11">Belongs to the complex I NDUFA13 subunit family.</text>
</comment>
<keyword evidence="8 11" id="KW-1133">Transmembrane helix</keyword>
<accession>A0AAF0EU51</accession>
<evidence type="ECO:0000256" key="6">
    <source>
        <dbReference type="ARBA" id="ARBA00022792"/>
    </source>
</evidence>
<evidence type="ECO:0000256" key="3">
    <source>
        <dbReference type="ARBA" id="ARBA00022448"/>
    </source>
</evidence>
<comment type="subcellular location">
    <subcellularLocation>
        <location evidence="1 11">Mitochondrion inner membrane</location>
        <topology evidence="1 11">Single-pass membrane protein</topology>
        <orientation evidence="1 11">Matrix side</orientation>
    </subcellularLocation>
</comment>
<gene>
    <name evidence="12" type="ORF">MCUN1_001277</name>
</gene>
<keyword evidence="3 11" id="KW-0813">Transport</keyword>
<keyword evidence="6 11" id="KW-0999">Mitochondrion inner membrane</keyword>
<keyword evidence="5 11" id="KW-0812">Transmembrane</keyword>
<keyword evidence="7 11" id="KW-0249">Electron transport</keyword>
<dbReference type="Pfam" id="PF06212">
    <property type="entry name" value="GRIM-19"/>
    <property type="match status" value="1"/>
</dbReference>